<dbReference type="SUPFAM" id="SSF55455">
    <property type="entry name" value="SRF-like"/>
    <property type="match status" value="1"/>
</dbReference>
<dbReference type="PRINTS" id="PR00404">
    <property type="entry name" value="MADSDOMAIN"/>
</dbReference>
<keyword evidence="9" id="KW-1185">Reference proteome</keyword>
<reference evidence="8" key="1">
    <citation type="submission" date="2023-07" db="EMBL/GenBank/DDBJ databases">
        <title>A chromosome-level genome assembly of Lolium multiflorum.</title>
        <authorList>
            <person name="Chen Y."/>
            <person name="Copetti D."/>
            <person name="Kolliker R."/>
            <person name="Studer B."/>
        </authorList>
    </citation>
    <scope>NUCLEOTIDE SEQUENCE</scope>
    <source>
        <strain evidence="8">02402/16</strain>
        <tissue evidence="8">Leaf</tissue>
    </source>
</reference>
<dbReference type="PROSITE" id="PS50066">
    <property type="entry name" value="MADS_BOX_2"/>
    <property type="match status" value="1"/>
</dbReference>
<feature type="region of interest" description="Disordered" evidence="6">
    <location>
        <begin position="1"/>
        <end position="23"/>
    </location>
</feature>
<evidence type="ECO:0000256" key="5">
    <source>
        <dbReference type="ARBA" id="ARBA00023242"/>
    </source>
</evidence>
<dbReference type="Pfam" id="PF00319">
    <property type="entry name" value="SRF-TF"/>
    <property type="match status" value="1"/>
</dbReference>
<gene>
    <name evidence="8" type="ORF">QYE76_033972</name>
</gene>
<evidence type="ECO:0000256" key="2">
    <source>
        <dbReference type="ARBA" id="ARBA00023015"/>
    </source>
</evidence>
<dbReference type="InterPro" id="IPR036879">
    <property type="entry name" value="TF_MADSbox_sf"/>
</dbReference>
<protein>
    <recommendedName>
        <fullName evidence="7">MADS-box domain-containing protein</fullName>
    </recommendedName>
</protein>
<evidence type="ECO:0000256" key="1">
    <source>
        <dbReference type="ARBA" id="ARBA00004123"/>
    </source>
</evidence>
<sequence length="359" mass="39944">MARPPLLENGKKTKGRQRRELRRVEGMEPRQVTFSKRKAGLWKKASELALLCHARVAVVVVSEAGRAFAFGSPSADAVLGGDTDAPENWEAMEALCRETRERAVEVEKEAERMSAAGDKVLELQRQTGKRFWFEVDPAALGEEELPVFVRALRRLRDNVGRRADNNNNTNNPEAPAGPTFCTKDLAKKENYIEALKISVQDADEHLPPPPPSKTPEGKEKESTHQNSEEHPRRHRCFVDLKPHPPRPAGLPPLGNVGRGEPRAHPSRHATGADRQGRWKTSASPARSHTACVGQASLWILPAISTGDTPIQIPSHPTPEMEKTPAKRERREGNKSPQPSRRRHLNDSAWTHTQAGQIFD</sequence>
<dbReference type="AlphaFoldDB" id="A0AAD8QYN9"/>
<evidence type="ECO:0000259" key="7">
    <source>
        <dbReference type="PROSITE" id="PS50066"/>
    </source>
</evidence>
<dbReference type="GO" id="GO:0000978">
    <property type="term" value="F:RNA polymerase II cis-regulatory region sequence-specific DNA binding"/>
    <property type="evidence" value="ECO:0007669"/>
    <property type="project" value="TreeGrafter"/>
</dbReference>
<proteinExistence type="predicted"/>
<dbReference type="PANTHER" id="PTHR11945">
    <property type="entry name" value="MADS BOX PROTEIN"/>
    <property type="match status" value="1"/>
</dbReference>
<dbReference type="Gene3D" id="3.40.1810.10">
    <property type="entry name" value="Transcription factor, MADS-box"/>
    <property type="match status" value="1"/>
</dbReference>
<dbReference type="Proteomes" id="UP001231189">
    <property type="component" value="Unassembled WGS sequence"/>
</dbReference>
<feature type="compositionally biased region" description="Basic and acidic residues" evidence="6">
    <location>
        <begin position="215"/>
        <end position="242"/>
    </location>
</feature>
<dbReference type="FunFam" id="3.40.1810.10:FF:000006">
    <property type="entry name" value="Agamous-like MADS-box protein AGL62"/>
    <property type="match status" value="1"/>
</dbReference>
<evidence type="ECO:0000313" key="8">
    <source>
        <dbReference type="EMBL" id="KAK1610299.1"/>
    </source>
</evidence>
<feature type="region of interest" description="Disordered" evidence="6">
    <location>
        <begin position="307"/>
        <end position="359"/>
    </location>
</feature>
<dbReference type="EMBL" id="JAUUTY010000007">
    <property type="protein sequence ID" value="KAK1610299.1"/>
    <property type="molecule type" value="Genomic_DNA"/>
</dbReference>
<keyword evidence="2" id="KW-0805">Transcription regulation</keyword>
<evidence type="ECO:0000256" key="4">
    <source>
        <dbReference type="ARBA" id="ARBA00023163"/>
    </source>
</evidence>
<evidence type="ECO:0000256" key="3">
    <source>
        <dbReference type="ARBA" id="ARBA00023125"/>
    </source>
</evidence>
<accession>A0AAD8QYN9</accession>
<comment type="caution">
    <text evidence="8">The sequence shown here is derived from an EMBL/GenBank/DDBJ whole genome shotgun (WGS) entry which is preliminary data.</text>
</comment>
<dbReference type="GO" id="GO:0005634">
    <property type="term" value="C:nucleus"/>
    <property type="evidence" value="ECO:0007669"/>
    <property type="project" value="UniProtKB-SubCell"/>
</dbReference>
<organism evidence="8 9">
    <name type="scientific">Lolium multiflorum</name>
    <name type="common">Italian ryegrass</name>
    <name type="synonym">Lolium perenne subsp. multiflorum</name>
    <dbReference type="NCBI Taxonomy" id="4521"/>
    <lineage>
        <taxon>Eukaryota</taxon>
        <taxon>Viridiplantae</taxon>
        <taxon>Streptophyta</taxon>
        <taxon>Embryophyta</taxon>
        <taxon>Tracheophyta</taxon>
        <taxon>Spermatophyta</taxon>
        <taxon>Magnoliopsida</taxon>
        <taxon>Liliopsida</taxon>
        <taxon>Poales</taxon>
        <taxon>Poaceae</taxon>
        <taxon>BOP clade</taxon>
        <taxon>Pooideae</taxon>
        <taxon>Poodae</taxon>
        <taxon>Poeae</taxon>
        <taxon>Poeae Chloroplast Group 2 (Poeae type)</taxon>
        <taxon>Loliodinae</taxon>
        <taxon>Loliinae</taxon>
        <taxon>Lolium</taxon>
    </lineage>
</organism>
<evidence type="ECO:0000313" key="9">
    <source>
        <dbReference type="Proteomes" id="UP001231189"/>
    </source>
</evidence>
<feature type="compositionally biased region" description="Polar residues" evidence="6">
    <location>
        <begin position="347"/>
        <end position="359"/>
    </location>
</feature>
<feature type="domain" description="MADS-box" evidence="7">
    <location>
        <begin position="14"/>
        <end position="74"/>
    </location>
</feature>
<dbReference type="GO" id="GO:0000981">
    <property type="term" value="F:DNA-binding transcription factor activity, RNA polymerase II-specific"/>
    <property type="evidence" value="ECO:0007669"/>
    <property type="project" value="TreeGrafter"/>
</dbReference>
<keyword evidence="3" id="KW-0238">DNA-binding</keyword>
<dbReference type="PANTHER" id="PTHR11945:SF756">
    <property type="entry name" value="MADS-BOX DOMAIN-CONTAINING PROTEIN"/>
    <property type="match status" value="1"/>
</dbReference>
<feature type="compositionally biased region" description="Basic residues" evidence="6">
    <location>
        <begin position="12"/>
        <end position="21"/>
    </location>
</feature>
<keyword evidence="4" id="KW-0804">Transcription</keyword>
<feature type="region of interest" description="Disordered" evidence="6">
    <location>
        <begin position="161"/>
        <end position="181"/>
    </location>
</feature>
<feature type="region of interest" description="Disordered" evidence="6">
    <location>
        <begin position="199"/>
        <end position="279"/>
    </location>
</feature>
<comment type="subcellular location">
    <subcellularLocation>
        <location evidence="1">Nucleus</location>
    </subcellularLocation>
</comment>
<dbReference type="InterPro" id="IPR002100">
    <property type="entry name" value="TF_MADSbox"/>
</dbReference>
<dbReference type="SMART" id="SM00432">
    <property type="entry name" value="MADS"/>
    <property type="match status" value="1"/>
</dbReference>
<keyword evidence="5" id="KW-0539">Nucleus</keyword>
<evidence type="ECO:0000256" key="6">
    <source>
        <dbReference type="SAM" id="MobiDB-lite"/>
    </source>
</evidence>
<feature type="compositionally biased region" description="Basic and acidic residues" evidence="6">
    <location>
        <begin position="318"/>
        <end position="333"/>
    </location>
</feature>
<dbReference type="GO" id="GO:0046983">
    <property type="term" value="F:protein dimerization activity"/>
    <property type="evidence" value="ECO:0007669"/>
    <property type="project" value="InterPro"/>
</dbReference>
<name>A0AAD8QYN9_LOLMU</name>